<dbReference type="AlphaFoldDB" id="A0A9W4U7D2"/>
<evidence type="ECO:0000313" key="1">
    <source>
        <dbReference type="EMBL" id="CAI6299637.1"/>
    </source>
</evidence>
<reference evidence="1" key="1">
    <citation type="submission" date="2023-01" db="EMBL/GenBank/DDBJ databases">
        <authorList>
            <person name="Van Ghelder C."/>
            <person name="Rancurel C."/>
        </authorList>
    </citation>
    <scope>NUCLEOTIDE SEQUENCE</scope>
    <source>
        <strain evidence="1">CNCM I-4278</strain>
    </source>
</reference>
<dbReference type="Proteomes" id="UP001152607">
    <property type="component" value="Unassembled WGS sequence"/>
</dbReference>
<comment type="caution">
    <text evidence="1">The sequence shown here is derived from an EMBL/GenBank/DDBJ whole genome shotgun (WGS) entry which is preliminary data.</text>
</comment>
<evidence type="ECO:0000313" key="2">
    <source>
        <dbReference type="Proteomes" id="UP001152607"/>
    </source>
</evidence>
<dbReference type="EMBL" id="CAOQHR010000002">
    <property type="protein sequence ID" value="CAI6299637.1"/>
    <property type="molecule type" value="Genomic_DNA"/>
</dbReference>
<proteinExistence type="predicted"/>
<name>A0A9W4U7D2_9PLEO</name>
<accession>A0A9W4U7D2</accession>
<keyword evidence="2" id="KW-1185">Reference proteome</keyword>
<sequence length="82" mass="9005">MFPRDGGPCVLVLLDETCGSSGLHACHSSIPSIGSGPTAERSDLRRPLSRIRCKLTGPSRRRYDVEEDCGIHCLTDCYPSLW</sequence>
<protein>
    <submittedName>
        <fullName evidence="1">Uncharacterized protein</fullName>
    </submittedName>
</protein>
<gene>
    <name evidence="1" type="ORF">PDIGIT_LOCUS2785</name>
</gene>
<organism evidence="1 2">
    <name type="scientific">Periconia digitata</name>
    <dbReference type="NCBI Taxonomy" id="1303443"/>
    <lineage>
        <taxon>Eukaryota</taxon>
        <taxon>Fungi</taxon>
        <taxon>Dikarya</taxon>
        <taxon>Ascomycota</taxon>
        <taxon>Pezizomycotina</taxon>
        <taxon>Dothideomycetes</taxon>
        <taxon>Pleosporomycetidae</taxon>
        <taxon>Pleosporales</taxon>
        <taxon>Massarineae</taxon>
        <taxon>Periconiaceae</taxon>
        <taxon>Periconia</taxon>
    </lineage>
</organism>